<feature type="transmembrane region" description="Helical" evidence="10">
    <location>
        <begin position="1346"/>
        <end position="1364"/>
    </location>
</feature>
<dbReference type="GO" id="GO:0140359">
    <property type="term" value="F:ABC-type transporter activity"/>
    <property type="evidence" value="ECO:0007669"/>
    <property type="project" value="InterPro"/>
</dbReference>
<keyword evidence="7 10" id="KW-1133">Transmembrane helix</keyword>
<comment type="similarity">
    <text evidence="2">Belongs to the ABC transporter superfamily. ABCG family. PDR (TC 3.A.1.205) subfamily.</text>
</comment>
<keyword evidence="6" id="KW-0067">ATP-binding</keyword>
<reference evidence="13" key="1">
    <citation type="journal article" date="2015" name="BMC Genomics">
        <title>Genomic and transcriptomic analysis of the endophytic fungus Pestalotiopsis fici reveals its lifestyle and high potential for synthesis of natural products.</title>
        <authorList>
            <person name="Wang X."/>
            <person name="Zhang X."/>
            <person name="Liu L."/>
            <person name="Xiang M."/>
            <person name="Wang W."/>
            <person name="Sun X."/>
            <person name="Che Y."/>
            <person name="Guo L."/>
            <person name="Liu G."/>
            <person name="Guo L."/>
            <person name="Wang C."/>
            <person name="Yin W.B."/>
            <person name="Stadler M."/>
            <person name="Zhang X."/>
            <person name="Liu X."/>
        </authorList>
    </citation>
    <scope>NUCLEOTIDE SEQUENCE [LARGE SCALE GENOMIC DNA]</scope>
    <source>
        <strain evidence="13">W106-1 / CGMCC3.15140</strain>
    </source>
</reference>
<dbReference type="RefSeq" id="XP_007831520.1">
    <property type="nucleotide sequence ID" value="XM_007833329.1"/>
</dbReference>
<feature type="region of interest" description="Disordered" evidence="9">
    <location>
        <begin position="1"/>
        <end position="23"/>
    </location>
</feature>
<dbReference type="GeneID" id="19269761"/>
<dbReference type="KEGG" id="pfy:PFICI_04748"/>
<dbReference type="InterPro" id="IPR017871">
    <property type="entry name" value="ABC_transporter-like_CS"/>
</dbReference>
<feature type="compositionally biased region" description="Polar residues" evidence="9">
    <location>
        <begin position="1"/>
        <end position="10"/>
    </location>
</feature>
<keyword evidence="3" id="KW-0813">Transport</keyword>
<dbReference type="PROSITE" id="PS50893">
    <property type="entry name" value="ABC_TRANSPORTER_2"/>
    <property type="match status" value="2"/>
</dbReference>
<keyword evidence="4 10" id="KW-0812">Transmembrane</keyword>
<evidence type="ECO:0000259" key="11">
    <source>
        <dbReference type="PROSITE" id="PS50893"/>
    </source>
</evidence>
<dbReference type="CDD" id="cd03232">
    <property type="entry name" value="ABCG_PDR_domain2"/>
    <property type="match status" value="1"/>
</dbReference>
<dbReference type="Proteomes" id="UP000030651">
    <property type="component" value="Unassembled WGS sequence"/>
</dbReference>
<dbReference type="InterPro" id="IPR013525">
    <property type="entry name" value="ABC2_TM"/>
</dbReference>
<dbReference type="InterPro" id="IPR034001">
    <property type="entry name" value="ABCG_PDR_1"/>
</dbReference>
<evidence type="ECO:0000313" key="13">
    <source>
        <dbReference type="Proteomes" id="UP000030651"/>
    </source>
</evidence>
<evidence type="ECO:0000256" key="3">
    <source>
        <dbReference type="ARBA" id="ARBA00022448"/>
    </source>
</evidence>
<feature type="domain" description="ABC transporter" evidence="11">
    <location>
        <begin position="59"/>
        <end position="309"/>
    </location>
</feature>
<dbReference type="Pfam" id="PF01061">
    <property type="entry name" value="ABC2_membrane"/>
    <property type="match status" value="2"/>
</dbReference>
<dbReference type="eggNOG" id="KOG0065">
    <property type="taxonomic scope" value="Eukaryota"/>
</dbReference>
<proteinExistence type="inferred from homology"/>
<organism evidence="12 13">
    <name type="scientific">Pestalotiopsis fici (strain W106-1 / CGMCC3.15140)</name>
    <dbReference type="NCBI Taxonomy" id="1229662"/>
    <lineage>
        <taxon>Eukaryota</taxon>
        <taxon>Fungi</taxon>
        <taxon>Dikarya</taxon>
        <taxon>Ascomycota</taxon>
        <taxon>Pezizomycotina</taxon>
        <taxon>Sordariomycetes</taxon>
        <taxon>Xylariomycetidae</taxon>
        <taxon>Amphisphaeriales</taxon>
        <taxon>Sporocadaceae</taxon>
        <taxon>Pestalotiopsis</taxon>
    </lineage>
</organism>
<evidence type="ECO:0000256" key="7">
    <source>
        <dbReference type="ARBA" id="ARBA00022989"/>
    </source>
</evidence>
<dbReference type="SMART" id="SM00382">
    <property type="entry name" value="AAA"/>
    <property type="match status" value="2"/>
</dbReference>
<dbReference type="EMBL" id="KI912111">
    <property type="protein sequence ID" value="ETS82872.1"/>
    <property type="molecule type" value="Genomic_DNA"/>
</dbReference>
<dbReference type="PROSITE" id="PS00211">
    <property type="entry name" value="ABC_TRANSPORTER_1"/>
    <property type="match status" value="1"/>
</dbReference>
<dbReference type="InterPro" id="IPR043926">
    <property type="entry name" value="ABCG_dom"/>
</dbReference>
<dbReference type="SUPFAM" id="SSF52540">
    <property type="entry name" value="P-loop containing nucleoside triphosphate hydrolases"/>
    <property type="match status" value="2"/>
</dbReference>
<evidence type="ECO:0000256" key="5">
    <source>
        <dbReference type="ARBA" id="ARBA00022741"/>
    </source>
</evidence>
<feature type="compositionally biased region" description="Basic and acidic residues" evidence="9">
    <location>
        <begin position="710"/>
        <end position="722"/>
    </location>
</feature>
<evidence type="ECO:0000256" key="8">
    <source>
        <dbReference type="ARBA" id="ARBA00023136"/>
    </source>
</evidence>
<dbReference type="Pfam" id="PF06422">
    <property type="entry name" value="PDR_CDR"/>
    <property type="match status" value="1"/>
</dbReference>
<feature type="region of interest" description="Disordered" evidence="9">
    <location>
        <begin position="1031"/>
        <end position="1050"/>
    </location>
</feature>
<feature type="transmembrane region" description="Helical" evidence="10">
    <location>
        <begin position="537"/>
        <end position="555"/>
    </location>
</feature>
<dbReference type="InterPro" id="IPR010929">
    <property type="entry name" value="PDR_CDR_ABC"/>
</dbReference>
<evidence type="ECO:0000256" key="4">
    <source>
        <dbReference type="ARBA" id="ARBA00022692"/>
    </source>
</evidence>
<comment type="subcellular location">
    <subcellularLocation>
        <location evidence="1">Membrane</location>
        <topology evidence="1">Multi-pass membrane protein</topology>
    </subcellularLocation>
</comment>
<feature type="domain" description="ABC transporter" evidence="11">
    <location>
        <begin position="742"/>
        <end position="984"/>
    </location>
</feature>
<dbReference type="InterPro" id="IPR003593">
    <property type="entry name" value="AAA+_ATPase"/>
</dbReference>
<evidence type="ECO:0000256" key="2">
    <source>
        <dbReference type="ARBA" id="ARBA00006012"/>
    </source>
</evidence>
<gene>
    <name evidence="12" type="ORF">PFICI_04748</name>
</gene>
<evidence type="ECO:0000313" key="12">
    <source>
        <dbReference type="EMBL" id="ETS82872.1"/>
    </source>
</evidence>
<dbReference type="InterPro" id="IPR003439">
    <property type="entry name" value="ABC_transporter-like_ATP-bd"/>
</dbReference>
<keyword evidence="5" id="KW-0547">Nucleotide-binding</keyword>
<keyword evidence="8 10" id="KW-0472">Membrane</keyword>
<accession>W3XBR9</accession>
<dbReference type="InterPro" id="IPR027417">
    <property type="entry name" value="P-loop_NTPase"/>
</dbReference>
<protein>
    <recommendedName>
        <fullName evidence="11">ABC transporter domain-containing protein</fullName>
    </recommendedName>
</protein>
<feature type="region of interest" description="Disordered" evidence="9">
    <location>
        <begin position="710"/>
        <end position="731"/>
    </location>
</feature>
<dbReference type="GO" id="GO:0016887">
    <property type="term" value="F:ATP hydrolysis activity"/>
    <property type="evidence" value="ECO:0007669"/>
    <property type="project" value="InterPro"/>
</dbReference>
<dbReference type="Pfam" id="PF00005">
    <property type="entry name" value="ABC_tran"/>
    <property type="match status" value="2"/>
</dbReference>
<feature type="transmembrane region" description="Helical" evidence="10">
    <location>
        <begin position="1227"/>
        <end position="1246"/>
    </location>
</feature>
<evidence type="ECO:0000256" key="1">
    <source>
        <dbReference type="ARBA" id="ARBA00004141"/>
    </source>
</evidence>
<feature type="transmembrane region" description="Helical" evidence="10">
    <location>
        <begin position="669"/>
        <end position="689"/>
    </location>
</feature>
<feature type="transmembrane region" description="Helical" evidence="10">
    <location>
        <begin position="567"/>
        <end position="584"/>
    </location>
</feature>
<dbReference type="InParanoid" id="W3XBR9"/>
<feature type="compositionally biased region" description="Polar residues" evidence="9">
    <location>
        <begin position="1033"/>
        <end position="1045"/>
    </location>
</feature>
<keyword evidence="13" id="KW-1185">Reference proteome</keyword>
<dbReference type="FunFam" id="3.40.50.300:FF:000054">
    <property type="entry name" value="ABC multidrug transporter atrF"/>
    <property type="match status" value="1"/>
</dbReference>
<feature type="transmembrane region" description="Helical" evidence="10">
    <location>
        <begin position="498"/>
        <end position="525"/>
    </location>
</feature>
<evidence type="ECO:0000256" key="10">
    <source>
        <dbReference type="SAM" id="Phobius"/>
    </source>
</evidence>
<evidence type="ECO:0000256" key="6">
    <source>
        <dbReference type="ARBA" id="ARBA00022840"/>
    </source>
</evidence>
<dbReference type="OMA" id="DYHVPFH"/>
<evidence type="ECO:0000256" key="9">
    <source>
        <dbReference type="SAM" id="MobiDB-lite"/>
    </source>
</evidence>
<name>W3XBR9_PESFW</name>
<dbReference type="PANTHER" id="PTHR19241">
    <property type="entry name" value="ATP-BINDING CASSETTE TRANSPORTER"/>
    <property type="match status" value="1"/>
</dbReference>
<dbReference type="OrthoDB" id="245989at2759"/>
<dbReference type="HOGENOM" id="CLU_000604_35_0_1"/>
<feature type="transmembrane region" description="Helical" evidence="10">
    <location>
        <begin position="1149"/>
        <end position="1174"/>
    </location>
</feature>
<dbReference type="Pfam" id="PF19055">
    <property type="entry name" value="ABC2_membrane_7"/>
    <property type="match status" value="1"/>
</dbReference>
<feature type="transmembrane region" description="Helical" evidence="10">
    <location>
        <begin position="1194"/>
        <end position="1215"/>
    </location>
</feature>
<dbReference type="Gene3D" id="3.40.50.300">
    <property type="entry name" value="P-loop containing nucleotide triphosphate hydrolases"/>
    <property type="match status" value="2"/>
</dbReference>
<sequence length="1375" mass="153154">MSFQSPSDSTDSNDDWPKEQGGVAARTVENLKRLTVTFKDVAIEVDGLGEDFGSTCLSVMRDCFSFGTSHKSKRKILQGVTGQVSPGEMLLVLGRPGSGCTSLLKVISNHREDFSKVHGDVRYGNIGPKEAQKYRQNIVMNTEVDMHFPTMKVSETIHFVAGTKLPKITPDGQHPQEYKTKLTDSTLDALGIGHTKDTIVGDEFTRGVSGGERKRVSLAEVLATQAPLQCWDNSTRGLDASNALDFARVLRKGADEKQRTIVATLYQAGNGIYKQFDKVLVLAEGREIYYGPTTEAKSYFENMGFICAPGANIADFLTSIAVDTERRVAQGYESSVPTSAAEFEEAYKQSPLYARMVQEMAAKKTETLSREIENLKTARDVEKNRSLPLLSREGSPYQVSFGKQVLQCTIRQFRIIWGDRWSNCLKIGSALIMSLVTGSLFYHLSNNSDSVFMRFGALFFPLLFFCLNSMSETVASFKGRPIISRQKRLGFARPAAHMVACALTDIPLAVTTLSLFEIIFYFMVYFQQDAAKFFTQWFIYLVTILTFMSFFRMIGAWSIHFGIASQISGWSTTVMMVYAGYLIPVPQMHVWFRWISYINPATYAMEAVVASDMGDRTMGCVEPQYVPYGAAYQDSTFRSCTTAGTPVGSSEVDGATLLSSEYNIFPSHIWRNVGIIIGFWIFFAALAALGAEVRTHSDAGSKIRFDRRSRNKEMEMLKDSEKQASSASAGAMPEVSIDKTVFTFKNINYFVHHMGSEKQLLQDVSGFVKPGQLVALMGSSGAGKTTLMDVLAQRKDSGRIEGSIMINGKPQGISFQRTTGYCEQNDVHEATATVREALIFSARLRQKHEIPDIEKIEYVERIMDLLELTPLQHALVGTPGSGLSIEQRKRLTIATELVAKPSLLFLDEPTSGLDGQSAFNICRFMQKLAASGQTIIATIHQPSAALFNAFDVLLLLAKGGKTTYFGPIGEDSSIVLDYFTRRGIPCPPDANPAEHVVDVVQGRFGTEIDWPQLWLESQEKKQALAELDEMNHQELSQSNEESTGNAEEDERDFAAPLPYQIQLVTQRQLVALWRNPDYVWNKIGLHVSNALFGGFTFWMIGNGSFDLQLRLMAIFNFVFVAPGCINQLQPLFISNRDLFETREKKAKTYTWLAFITAQLVSEIPVLIVCGTLYFACWYFTVGFPVKASASGQVYLQMILYEFLYTSIGQAIAAYSPNDFFAALANPIIIGAALVNFCGVVVPYAYIQPFWRYWLYYLDPFNYLIGGLLEPVVWDVVVQCKDSELTTIPLPSNTTCGAYMADFLSTEAGYVVDPSSAASCQYCPYSSGADYLRTLNINERYYGWRDVGITALFCISSYFLVFLMMKLRTKATKTAS</sequence>
<dbReference type="GO" id="GO:0016020">
    <property type="term" value="C:membrane"/>
    <property type="evidence" value="ECO:0007669"/>
    <property type="project" value="UniProtKB-SubCell"/>
</dbReference>
<dbReference type="InterPro" id="IPR034003">
    <property type="entry name" value="ABCG_PDR_2"/>
</dbReference>
<dbReference type="CDD" id="cd03233">
    <property type="entry name" value="ABCG_PDR_domain1"/>
    <property type="match status" value="1"/>
</dbReference>
<dbReference type="GO" id="GO:0005524">
    <property type="term" value="F:ATP binding"/>
    <property type="evidence" value="ECO:0007669"/>
    <property type="project" value="UniProtKB-KW"/>
</dbReference>